<proteinExistence type="predicted"/>
<organism evidence="1 2">
    <name type="scientific">Paralvinella palmiformis</name>
    <dbReference type="NCBI Taxonomy" id="53620"/>
    <lineage>
        <taxon>Eukaryota</taxon>
        <taxon>Metazoa</taxon>
        <taxon>Spiralia</taxon>
        <taxon>Lophotrochozoa</taxon>
        <taxon>Annelida</taxon>
        <taxon>Polychaeta</taxon>
        <taxon>Sedentaria</taxon>
        <taxon>Canalipalpata</taxon>
        <taxon>Terebellida</taxon>
        <taxon>Terebelliformia</taxon>
        <taxon>Alvinellidae</taxon>
        <taxon>Paralvinella</taxon>
    </lineage>
</organism>
<evidence type="ECO:0000313" key="2">
    <source>
        <dbReference type="Proteomes" id="UP001208570"/>
    </source>
</evidence>
<sequence length="86" mass="9699">MANLALEMINTVFEAEAEPGLTITFSLRIGINSGTYSVSPSIWLIYSVNADIVEVEVHRKWLGTKILLYIPQAQLWLVPQHHPHIC</sequence>
<reference evidence="1" key="1">
    <citation type="journal article" date="2023" name="Mol. Biol. Evol.">
        <title>Third-Generation Sequencing Reveals the Adaptive Role of the Epigenome in Three Deep-Sea Polychaetes.</title>
        <authorList>
            <person name="Perez M."/>
            <person name="Aroh O."/>
            <person name="Sun Y."/>
            <person name="Lan Y."/>
            <person name="Juniper S.K."/>
            <person name="Young C.R."/>
            <person name="Angers B."/>
            <person name="Qian P.Y."/>
        </authorList>
    </citation>
    <scope>NUCLEOTIDE SEQUENCE</scope>
    <source>
        <strain evidence="1">P08H-3</strain>
    </source>
</reference>
<dbReference type="Proteomes" id="UP001208570">
    <property type="component" value="Unassembled WGS sequence"/>
</dbReference>
<protein>
    <submittedName>
        <fullName evidence="1">Uncharacterized protein</fullName>
    </submittedName>
</protein>
<evidence type="ECO:0000313" key="1">
    <source>
        <dbReference type="EMBL" id="KAK2161186.1"/>
    </source>
</evidence>
<comment type="caution">
    <text evidence="1">The sequence shown here is derived from an EMBL/GenBank/DDBJ whole genome shotgun (WGS) entry which is preliminary data.</text>
</comment>
<name>A0AAD9NAM4_9ANNE</name>
<dbReference type="AlphaFoldDB" id="A0AAD9NAM4"/>
<gene>
    <name evidence="1" type="ORF">LSH36_120g10051</name>
</gene>
<dbReference type="EMBL" id="JAODUP010000120">
    <property type="protein sequence ID" value="KAK2161186.1"/>
    <property type="molecule type" value="Genomic_DNA"/>
</dbReference>
<keyword evidence="2" id="KW-1185">Reference proteome</keyword>
<accession>A0AAD9NAM4</accession>